<reference evidence="1 2" key="1">
    <citation type="submission" date="2016-04" db="EMBL/GenBank/DDBJ databases">
        <authorList>
            <person name="Evans L.H."/>
            <person name="Alamgir A."/>
            <person name="Owens N."/>
            <person name="Weber N.D."/>
            <person name="Virtaneva K."/>
            <person name="Barbian K."/>
            <person name="Babar A."/>
            <person name="Rosenke K."/>
        </authorList>
    </citation>
    <scope>NUCLEOTIDE SEQUENCE [LARGE SCALE GENOMIC DNA]</scope>
    <source>
        <strain evidence="2">S5(T) (JCM 30642 \VKM B-2941)</strain>
    </source>
</reference>
<evidence type="ECO:0000313" key="2">
    <source>
        <dbReference type="Proteomes" id="UP000195607"/>
    </source>
</evidence>
<dbReference type="RefSeq" id="WP_148689824.1">
    <property type="nucleotide sequence ID" value="NZ_LT671858.1"/>
</dbReference>
<dbReference type="GeneID" id="41588389"/>
<name>A0A1N5UVG9_9ARCH</name>
<proteinExistence type="predicted"/>
<protein>
    <submittedName>
        <fullName evidence="1">Uncharacterized protein</fullName>
    </submittedName>
</protein>
<sequence>MSKLEVIIYAPGKEENREKSLKELVSLISGLNPGRIFISLESNSESVGNKLTEEFKNIPVNVVECDFAGKVPDKGQSTDLQVKRKVLELGLETIAKYVENINESVESLNSEITMSLFRAFFIFYSNAMPEDYKILYEDRRMCILGKLVHEKIEHGDLLIVSPWDAYWFKDEFEKL</sequence>
<dbReference type="EMBL" id="LT671858">
    <property type="protein sequence ID" value="SIM64774.1"/>
    <property type="molecule type" value="Genomic_DNA"/>
</dbReference>
<evidence type="ECO:0000313" key="1">
    <source>
        <dbReference type="EMBL" id="SIM64774.1"/>
    </source>
</evidence>
<organism evidence="1 2">
    <name type="scientific">Cuniculiplasma divulgatum</name>
    <dbReference type="NCBI Taxonomy" id="1673428"/>
    <lineage>
        <taxon>Archaea</taxon>
        <taxon>Methanobacteriati</taxon>
        <taxon>Thermoplasmatota</taxon>
        <taxon>Thermoplasmata</taxon>
        <taxon>Thermoplasmatales</taxon>
        <taxon>Cuniculiplasmataceae</taxon>
        <taxon>Cuniculiplasma</taxon>
    </lineage>
</organism>
<gene>
    <name evidence="1" type="ORF">CSP5_1130</name>
</gene>
<dbReference type="AlphaFoldDB" id="A0A1N5UVG9"/>
<dbReference type="Proteomes" id="UP000195607">
    <property type="component" value="Chromosome I"/>
</dbReference>
<accession>A0A1N5UVG9</accession>